<evidence type="ECO:0000259" key="2">
    <source>
        <dbReference type="Pfam" id="PF00122"/>
    </source>
</evidence>
<dbReference type="SUPFAM" id="SSF81653">
    <property type="entry name" value="Calcium ATPase, transduction domain A"/>
    <property type="match status" value="1"/>
</dbReference>
<keyword evidence="4" id="KW-1185">Reference proteome</keyword>
<feature type="domain" description="P-type ATPase A" evidence="2">
    <location>
        <begin position="1"/>
        <end position="66"/>
    </location>
</feature>
<dbReference type="STRING" id="361279.SAMN05421663_1143"/>
<dbReference type="InterPro" id="IPR059000">
    <property type="entry name" value="ATPase_P-type_domA"/>
</dbReference>
<evidence type="ECO:0000256" key="1">
    <source>
        <dbReference type="ARBA" id="ARBA00004141"/>
    </source>
</evidence>
<comment type="subcellular location">
    <subcellularLocation>
        <location evidence="1">Membrane</location>
        <topology evidence="1">Multi-pass membrane protein</topology>
    </subcellularLocation>
</comment>
<evidence type="ECO:0000313" key="4">
    <source>
        <dbReference type="Proteomes" id="UP000198666"/>
    </source>
</evidence>
<reference evidence="4" key="1">
    <citation type="submission" date="2016-10" db="EMBL/GenBank/DDBJ databases">
        <authorList>
            <person name="Varghese N."/>
            <person name="Submissions S."/>
        </authorList>
    </citation>
    <scope>NUCLEOTIDE SEQUENCE [LARGE SCALE GENOMIC DNA]</scope>
    <source>
        <strain evidence="4">DSM 21620</strain>
    </source>
</reference>
<dbReference type="Gene3D" id="2.70.150.10">
    <property type="entry name" value="Calcium-transporting ATPase, cytoplasmic transduction domain A"/>
    <property type="match status" value="1"/>
</dbReference>
<gene>
    <name evidence="3" type="ORF">SAMN05421663_1143</name>
</gene>
<evidence type="ECO:0000313" key="3">
    <source>
        <dbReference type="EMBL" id="SDD56962.1"/>
    </source>
</evidence>
<dbReference type="Pfam" id="PF00122">
    <property type="entry name" value="E1-E2_ATPase"/>
    <property type="match status" value="1"/>
</dbReference>
<dbReference type="Proteomes" id="UP000198666">
    <property type="component" value="Unassembled WGS sequence"/>
</dbReference>
<organism evidence="3 4">
    <name type="scientific">Terribacillus halophilus</name>
    <dbReference type="NCBI Taxonomy" id="361279"/>
    <lineage>
        <taxon>Bacteria</taxon>
        <taxon>Bacillati</taxon>
        <taxon>Bacillota</taxon>
        <taxon>Bacilli</taxon>
        <taxon>Bacillales</taxon>
        <taxon>Bacillaceae</taxon>
        <taxon>Terribacillus</taxon>
    </lineage>
</organism>
<protein>
    <submittedName>
        <fullName evidence="3">E1-E2 ATPase</fullName>
    </submittedName>
</protein>
<dbReference type="EMBL" id="FMZB01000014">
    <property type="protein sequence ID" value="SDD56962.1"/>
    <property type="molecule type" value="Genomic_DNA"/>
</dbReference>
<sequence>MPADGRLISGEALKINEGMLSGESEAAEKNTEVIDEEASIGDRVNMVHSGSLVVNGRGNFVVTAIMPRIRRLAGLPI</sequence>
<accession>A0A1G6VTL4</accession>
<dbReference type="InterPro" id="IPR008250">
    <property type="entry name" value="ATPase_P-typ_transduc_dom_A_sf"/>
</dbReference>
<name>A0A1G6VTL4_9BACI</name>
<proteinExistence type="predicted"/>
<dbReference type="AlphaFoldDB" id="A0A1G6VTL4"/>